<evidence type="ECO:0000313" key="2">
    <source>
        <dbReference type="EMBL" id="PWI34098.1"/>
    </source>
</evidence>
<dbReference type="PIRSF" id="PIRSF028304">
    <property type="entry name" value="UCP028304"/>
    <property type="match status" value="1"/>
</dbReference>
<proteinExistence type="predicted"/>
<evidence type="ECO:0000313" key="3">
    <source>
        <dbReference type="Proteomes" id="UP000245362"/>
    </source>
</evidence>
<dbReference type="InterPro" id="IPR010272">
    <property type="entry name" value="T6SS_TssF"/>
</dbReference>
<dbReference type="EMBL" id="QFWT01000003">
    <property type="protein sequence ID" value="PWI34098.1"/>
    <property type="molecule type" value="Genomic_DNA"/>
</dbReference>
<dbReference type="AlphaFoldDB" id="A0A2U3BBD9"/>
<organism evidence="2 3">
    <name type="scientific">Vibrio albus</name>
    <dbReference type="NCBI Taxonomy" id="2200953"/>
    <lineage>
        <taxon>Bacteria</taxon>
        <taxon>Pseudomonadati</taxon>
        <taxon>Pseudomonadota</taxon>
        <taxon>Gammaproteobacteria</taxon>
        <taxon>Vibrionales</taxon>
        <taxon>Vibrionaceae</taxon>
        <taxon>Vibrio</taxon>
    </lineage>
</organism>
<sequence length="622" mass="70648">MNPQLLKYYNQELQYIREMGAEFAREYPKIAGRLGMDGFDCADPYVERLLEGFAFLAARVQLKLDAQFPQFTQYLLETIYPHYLCPTPSMAVVQFRPDLSESGLAEGVSIDRNSQLYSLLGKNEQTACEYRTAHTTRLWPVQVEEASYLTTLAGLKIPEQPGTRAAIRLRLKSTAGLNFNQIQLDELKFYLNGVDALPMHLYEQITGNTISVCVMPASHTADWCEMLDKHHVQPVGFTDNEALLPHTPHSYEGYRLLHEYFAFPQRFMFTRITGLSKAVQRCQGDQLDLLFLLNRQDSFLEKRLSKDNFELFCTPAINLFPKQCDRIHINQKSSEFHVVPDRTRPMDFEVYSLSQVIGYGSEAKDAQEFSSFYASHNHAAQQPGNTFYTQRREPRQLSAKQQRNGPRSSYIGSELFISLVDSQEAPFRDDLRQVGIDAMCSNRDLPLHMPLGKENTDFTLVGSAPLKAVRCIAGPSKPMPSWPQGKTSWRLISHLSLNYLSLSNSDESQSAEALRELLSLYGDVAELPVRKQIEGVKQISCEPVIRRIPVSGPIALGRGQEIHLTFDEDVFAGSGVFLLGAVLDRFFARYVSINSFTQTVIHTSERGEIMRWPLRTGMRHVF</sequence>
<dbReference type="PANTHER" id="PTHR35370">
    <property type="entry name" value="CYTOPLASMIC PROTEIN-RELATED-RELATED"/>
    <property type="match status" value="1"/>
</dbReference>
<dbReference type="Proteomes" id="UP000245362">
    <property type="component" value="Unassembled WGS sequence"/>
</dbReference>
<gene>
    <name evidence="2" type="primary">vasA</name>
    <name evidence="2" type="ORF">DI392_07860</name>
</gene>
<keyword evidence="3" id="KW-1185">Reference proteome</keyword>
<feature type="compositionally biased region" description="Polar residues" evidence="1">
    <location>
        <begin position="398"/>
        <end position="407"/>
    </location>
</feature>
<dbReference type="NCBIfam" id="TIGR03359">
    <property type="entry name" value="VI_chp_6"/>
    <property type="match status" value="1"/>
</dbReference>
<feature type="region of interest" description="Disordered" evidence="1">
    <location>
        <begin position="387"/>
        <end position="407"/>
    </location>
</feature>
<dbReference type="OrthoDB" id="9763676at2"/>
<protein>
    <submittedName>
        <fullName evidence="2">Type VI secretion system baseplate subunit TssF</fullName>
    </submittedName>
</protein>
<dbReference type="Pfam" id="PF05947">
    <property type="entry name" value="T6SS_TssF"/>
    <property type="match status" value="1"/>
</dbReference>
<dbReference type="RefSeq" id="WP_109319349.1">
    <property type="nucleotide sequence ID" value="NZ_QFWT01000003.1"/>
</dbReference>
<dbReference type="PANTHER" id="PTHR35370:SF1">
    <property type="entry name" value="TYPE VI SECRETION SYSTEM COMPONENT TSSF1"/>
    <property type="match status" value="1"/>
</dbReference>
<evidence type="ECO:0000256" key="1">
    <source>
        <dbReference type="SAM" id="MobiDB-lite"/>
    </source>
</evidence>
<name>A0A2U3BBD9_9VIBR</name>
<comment type="caution">
    <text evidence="2">The sequence shown here is derived from an EMBL/GenBank/DDBJ whole genome shotgun (WGS) entry which is preliminary data.</text>
</comment>
<reference evidence="2 3" key="1">
    <citation type="submission" date="2018-05" db="EMBL/GenBank/DDBJ databases">
        <title>Vibrio limimaris sp. nov., isolated from marine sediment.</title>
        <authorList>
            <person name="Li C.-M."/>
        </authorList>
    </citation>
    <scope>NUCLEOTIDE SEQUENCE [LARGE SCALE GENOMIC DNA]</scope>
    <source>
        <strain evidence="2 3">E4404</strain>
    </source>
</reference>
<accession>A0A2U3BBD9</accession>